<dbReference type="InterPro" id="IPR013106">
    <property type="entry name" value="Ig_V-set"/>
</dbReference>
<dbReference type="InterPro" id="IPR013783">
    <property type="entry name" value="Ig-like_fold"/>
</dbReference>
<dbReference type="InterPro" id="IPR050504">
    <property type="entry name" value="IgSF_BTN/MOG"/>
</dbReference>
<dbReference type="FunFam" id="2.60.40.10:FF:000208">
    <property type="entry name" value="Butyrophilin subfamily 1 member A1"/>
    <property type="match status" value="1"/>
</dbReference>
<dbReference type="InterPro" id="IPR007110">
    <property type="entry name" value="Ig-like_dom"/>
</dbReference>
<keyword evidence="12" id="KW-0732">Signal</keyword>
<keyword evidence="10" id="KW-0393">Immunoglobulin domain</keyword>
<evidence type="ECO:0000256" key="5">
    <source>
        <dbReference type="ARBA" id="ARBA00012483"/>
    </source>
</evidence>
<comment type="similarity">
    <text evidence="4">Belongs to the immunoglobulin superfamily. BTN/MOG family.</text>
</comment>
<dbReference type="EC" id="2.3.2.27" evidence="5"/>
<protein>
    <recommendedName>
        <fullName evidence="5">RING-type E3 ubiquitin transferase</fullName>
        <ecNumber evidence="5">2.3.2.27</ecNumber>
    </recommendedName>
</protein>
<keyword evidence="6" id="KW-0963">Cytoplasm</keyword>
<dbReference type="GO" id="GO:0005102">
    <property type="term" value="F:signaling receptor binding"/>
    <property type="evidence" value="ECO:0007669"/>
    <property type="project" value="TreeGrafter"/>
</dbReference>
<dbReference type="AlphaFoldDB" id="A0A2K5NNQ9"/>
<accession>A0A2K5NNQ9</accession>
<dbReference type="InterPro" id="IPR013320">
    <property type="entry name" value="ConA-like_dom_sf"/>
</dbReference>
<dbReference type="Proteomes" id="UP000233060">
    <property type="component" value="Unassembled WGS sequence"/>
</dbReference>
<evidence type="ECO:0000256" key="12">
    <source>
        <dbReference type="SAM" id="SignalP"/>
    </source>
</evidence>
<evidence type="ECO:0000256" key="10">
    <source>
        <dbReference type="ARBA" id="ARBA00023319"/>
    </source>
</evidence>
<dbReference type="InterPro" id="IPR001870">
    <property type="entry name" value="B30.2/SPRY"/>
</dbReference>
<keyword evidence="8" id="KW-0472">Membrane</keyword>
<dbReference type="PANTHER" id="PTHR24100">
    <property type="entry name" value="BUTYROPHILIN"/>
    <property type="match status" value="1"/>
</dbReference>
<sequence>MKMASSLAFLLLNFHGCLLLVQLLTPCSAQFAVLGPHGPILAMVGEDADLPCHLFPTMSAETMELRWVSSNLRQVVNVYADGKEVEDRQSALYRGRTSILRDDVTAGKAALRIHVTASDSGKYLCYFQDGDFYEKALVELKVAGEPPGFVLRTFLWRHYWEVEVGDRKEWNIGVCSKNVQRKVWVKMTPENGYWTIGLTDGNKYRALTEARNNLKLPEPPKKVGIFLDHETGEISFYNATDGSHIYTFPHTTFSEPLYPVFRILTLEPTALTICPTPKQVESSPDPDLVPDHSLETPVAPGLANENGEPRAEATSLLLPAQPGLRASPSTATNHNHKATGTH</sequence>
<feature type="signal peptide" evidence="12">
    <location>
        <begin position="1"/>
        <end position="29"/>
    </location>
</feature>
<name>A0A2K5NNQ9_CERAT</name>
<proteinExistence type="inferred from homology"/>
<reference evidence="15" key="2">
    <citation type="submission" date="2025-09" db="UniProtKB">
        <authorList>
            <consortium name="Ensembl"/>
        </authorList>
    </citation>
    <scope>IDENTIFICATION</scope>
</reference>
<dbReference type="InterPro" id="IPR043136">
    <property type="entry name" value="B30.2/SPRY_sf"/>
</dbReference>
<evidence type="ECO:0000313" key="15">
    <source>
        <dbReference type="Ensembl" id="ENSCATP00000038966.1"/>
    </source>
</evidence>
<comment type="catalytic activity">
    <reaction evidence="1">
        <text>S-ubiquitinyl-[E2 ubiquitin-conjugating enzyme]-L-cysteine + [acceptor protein]-L-lysine = [E2 ubiquitin-conjugating enzyme]-L-cysteine + N(6)-ubiquitinyl-[acceptor protein]-L-lysine.</text>
        <dbReference type="EC" id="2.3.2.27"/>
    </reaction>
</comment>
<keyword evidence="16" id="KW-1185">Reference proteome</keyword>
<dbReference type="Pfam" id="PF07686">
    <property type="entry name" value="V-set"/>
    <property type="match status" value="1"/>
</dbReference>
<evidence type="ECO:0000256" key="1">
    <source>
        <dbReference type="ARBA" id="ARBA00000900"/>
    </source>
</evidence>
<dbReference type="SMART" id="SM00409">
    <property type="entry name" value="IG"/>
    <property type="match status" value="1"/>
</dbReference>
<keyword evidence="9" id="KW-1015">Disulfide bond</keyword>
<evidence type="ECO:0000256" key="7">
    <source>
        <dbReference type="ARBA" id="ARBA00022679"/>
    </source>
</evidence>
<dbReference type="InterPro" id="IPR003879">
    <property type="entry name" value="Butyrophylin_SPRY"/>
</dbReference>
<evidence type="ECO:0000256" key="8">
    <source>
        <dbReference type="ARBA" id="ARBA00023136"/>
    </source>
</evidence>
<dbReference type="Gene3D" id="2.60.120.920">
    <property type="match status" value="1"/>
</dbReference>
<dbReference type="PRINTS" id="PR01407">
    <property type="entry name" value="BUTYPHLNCDUF"/>
</dbReference>
<dbReference type="InterPro" id="IPR003877">
    <property type="entry name" value="SPRY_dom"/>
</dbReference>
<dbReference type="CDD" id="cd05713">
    <property type="entry name" value="IgV_MOG_like"/>
    <property type="match status" value="1"/>
</dbReference>
<feature type="domain" description="Ig-like" evidence="14">
    <location>
        <begin position="26"/>
        <end position="138"/>
    </location>
</feature>
<dbReference type="Bgee" id="ENSCATG00000042144">
    <property type="expression patterns" value="Expressed in bone marrow and 8 other cell types or tissues"/>
</dbReference>
<dbReference type="GO" id="GO:0050852">
    <property type="term" value="P:T cell receptor signaling pathway"/>
    <property type="evidence" value="ECO:0007669"/>
    <property type="project" value="TreeGrafter"/>
</dbReference>
<dbReference type="PROSITE" id="PS50835">
    <property type="entry name" value="IG_LIKE"/>
    <property type="match status" value="1"/>
</dbReference>
<dbReference type="SUPFAM" id="SSF48726">
    <property type="entry name" value="Immunoglobulin"/>
    <property type="match status" value="1"/>
</dbReference>
<dbReference type="GeneTree" id="ENSGT00940000162723"/>
<organism evidence="15 16">
    <name type="scientific">Cercocebus atys</name>
    <name type="common">Sooty mangabey</name>
    <name type="synonym">Cercocebus torquatus atys</name>
    <dbReference type="NCBI Taxonomy" id="9531"/>
    <lineage>
        <taxon>Eukaryota</taxon>
        <taxon>Metazoa</taxon>
        <taxon>Chordata</taxon>
        <taxon>Craniata</taxon>
        <taxon>Vertebrata</taxon>
        <taxon>Euteleostomi</taxon>
        <taxon>Mammalia</taxon>
        <taxon>Eutheria</taxon>
        <taxon>Euarchontoglires</taxon>
        <taxon>Primates</taxon>
        <taxon>Haplorrhini</taxon>
        <taxon>Catarrhini</taxon>
        <taxon>Cercopithecidae</taxon>
        <taxon>Cercopithecinae</taxon>
        <taxon>Cercocebus</taxon>
    </lineage>
</organism>
<evidence type="ECO:0000259" key="14">
    <source>
        <dbReference type="PROSITE" id="PS50835"/>
    </source>
</evidence>
<dbReference type="PANTHER" id="PTHR24100:SF56">
    <property type="entry name" value="BUTYROPHILIN SUBFAMILY 3 MEMBER A3"/>
    <property type="match status" value="1"/>
</dbReference>
<dbReference type="Gene3D" id="2.60.40.10">
    <property type="entry name" value="Immunoglobulins"/>
    <property type="match status" value="1"/>
</dbReference>
<evidence type="ECO:0000256" key="2">
    <source>
        <dbReference type="ARBA" id="ARBA00004370"/>
    </source>
</evidence>
<evidence type="ECO:0000256" key="9">
    <source>
        <dbReference type="ARBA" id="ARBA00023157"/>
    </source>
</evidence>
<dbReference type="InterPro" id="IPR003599">
    <property type="entry name" value="Ig_sub"/>
</dbReference>
<reference evidence="15" key="1">
    <citation type="submission" date="2025-08" db="UniProtKB">
        <authorList>
            <consortium name="Ensembl"/>
        </authorList>
    </citation>
    <scope>IDENTIFICATION</scope>
</reference>
<dbReference type="STRING" id="9531.ENSCATP00000038966"/>
<keyword evidence="7" id="KW-0808">Transferase</keyword>
<feature type="domain" description="B30.2/SPRY" evidence="13">
    <location>
        <begin position="93"/>
        <end position="280"/>
    </location>
</feature>
<dbReference type="Pfam" id="PF00622">
    <property type="entry name" value="SPRY"/>
    <property type="match status" value="1"/>
</dbReference>
<feature type="chain" id="PRO_5014356142" description="RING-type E3 ubiquitin transferase" evidence="12">
    <location>
        <begin position="30"/>
        <end position="342"/>
    </location>
</feature>
<evidence type="ECO:0000256" key="3">
    <source>
        <dbReference type="ARBA" id="ARBA00004496"/>
    </source>
</evidence>
<dbReference type="GO" id="GO:0009897">
    <property type="term" value="C:external side of plasma membrane"/>
    <property type="evidence" value="ECO:0007669"/>
    <property type="project" value="TreeGrafter"/>
</dbReference>
<dbReference type="GO" id="GO:0005737">
    <property type="term" value="C:cytoplasm"/>
    <property type="evidence" value="ECO:0007669"/>
    <property type="project" value="UniProtKB-SubCell"/>
</dbReference>
<evidence type="ECO:0000256" key="6">
    <source>
        <dbReference type="ARBA" id="ARBA00022490"/>
    </source>
</evidence>
<dbReference type="SUPFAM" id="SSF49899">
    <property type="entry name" value="Concanavalin A-like lectins/glucanases"/>
    <property type="match status" value="1"/>
</dbReference>
<dbReference type="SMART" id="SM00449">
    <property type="entry name" value="SPRY"/>
    <property type="match status" value="1"/>
</dbReference>
<dbReference type="GO" id="GO:0061630">
    <property type="term" value="F:ubiquitin protein ligase activity"/>
    <property type="evidence" value="ECO:0007669"/>
    <property type="project" value="UniProtKB-EC"/>
</dbReference>
<evidence type="ECO:0000256" key="4">
    <source>
        <dbReference type="ARBA" id="ARBA00007591"/>
    </source>
</evidence>
<evidence type="ECO:0000259" key="13">
    <source>
        <dbReference type="PROSITE" id="PS50188"/>
    </source>
</evidence>
<dbReference type="GO" id="GO:0001817">
    <property type="term" value="P:regulation of cytokine production"/>
    <property type="evidence" value="ECO:0007669"/>
    <property type="project" value="TreeGrafter"/>
</dbReference>
<comment type="subcellular location">
    <subcellularLocation>
        <location evidence="3">Cytoplasm</location>
    </subcellularLocation>
    <subcellularLocation>
        <location evidence="2">Membrane</location>
    </subcellularLocation>
</comment>
<dbReference type="InterPro" id="IPR036179">
    <property type="entry name" value="Ig-like_dom_sf"/>
</dbReference>
<dbReference type="FunFam" id="2.60.120.920:FF:000004">
    <property type="entry name" value="Butyrophilin subfamily 1 member A1"/>
    <property type="match status" value="1"/>
</dbReference>
<dbReference type="PROSITE" id="PS50188">
    <property type="entry name" value="B302_SPRY"/>
    <property type="match status" value="1"/>
</dbReference>
<evidence type="ECO:0000256" key="11">
    <source>
        <dbReference type="SAM" id="MobiDB-lite"/>
    </source>
</evidence>
<dbReference type="Ensembl" id="ENSCATT00000063274.1">
    <property type="protein sequence ID" value="ENSCATP00000038966.1"/>
    <property type="gene ID" value="ENSCATG00000042144.1"/>
</dbReference>
<evidence type="ECO:0000313" key="16">
    <source>
        <dbReference type="Proteomes" id="UP000233060"/>
    </source>
</evidence>
<feature type="region of interest" description="Disordered" evidence="11">
    <location>
        <begin position="276"/>
        <end position="342"/>
    </location>
</feature>